<dbReference type="EMBL" id="JBHMAF010000193">
    <property type="protein sequence ID" value="MFB9761370.1"/>
    <property type="molecule type" value="Genomic_DNA"/>
</dbReference>
<evidence type="ECO:0000313" key="1">
    <source>
        <dbReference type="EMBL" id="MFB9761370.1"/>
    </source>
</evidence>
<sequence>MFSLLVGLILLVFLLIGIWVIAGKLGAFDFMGNVAAKIKNFFKEEKK</sequence>
<evidence type="ECO:0000313" key="2">
    <source>
        <dbReference type="Proteomes" id="UP001589609"/>
    </source>
</evidence>
<proteinExistence type="predicted"/>
<name>A0ABV5WL66_9BACI</name>
<keyword evidence="2" id="KW-1185">Reference proteome</keyword>
<gene>
    <name evidence="1" type="ORF">ACFFMS_24290</name>
</gene>
<protein>
    <submittedName>
        <fullName evidence="1">Uncharacterized protein</fullName>
    </submittedName>
</protein>
<reference evidence="1 2" key="1">
    <citation type="submission" date="2024-09" db="EMBL/GenBank/DDBJ databases">
        <authorList>
            <person name="Sun Q."/>
            <person name="Mori K."/>
        </authorList>
    </citation>
    <scope>NUCLEOTIDE SEQUENCE [LARGE SCALE GENOMIC DNA]</scope>
    <source>
        <strain evidence="1 2">JCM 11201</strain>
    </source>
</reference>
<comment type="caution">
    <text evidence="1">The sequence shown here is derived from an EMBL/GenBank/DDBJ whole genome shotgun (WGS) entry which is preliminary data.</text>
</comment>
<organism evidence="1 2">
    <name type="scientific">Ectobacillus funiculus</name>
    <dbReference type="NCBI Taxonomy" id="137993"/>
    <lineage>
        <taxon>Bacteria</taxon>
        <taxon>Bacillati</taxon>
        <taxon>Bacillota</taxon>
        <taxon>Bacilli</taxon>
        <taxon>Bacillales</taxon>
        <taxon>Bacillaceae</taxon>
        <taxon>Ectobacillus</taxon>
    </lineage>
</organism>
<accession>A0ABV5WL66</accession>
<dbReference type="Proteomes" id="UP001589609">
    <property type="component" value="Unassembled WGS sequence"/>
</dbReference>
<dbReference type="RefSeq" id="WP_342045277.1">
    <property type="nucleotide sequence ID" value="NZ_JAPCYI010000001.1"/>
</dbReference>